<evidence type="ECO:0008006" key="3">
    <source>
        <dbReference type="Google" id="ProtNLM"/>
    </source>
</evidence>
<name>A0AAU7AWQ9_9ACTN</name>
<dbReference type="AlphaFoldDB" id="A0AAU7AWQ9"/>
<feature type="transmembrane region" description="Helical" evidence="1">
    <location>
        <begin position="110"/>
        <end position="128"/>
    </location>
</feature>
<keyword evidence="1" id="KW-0472">Membrane</keyword>
<organism evidence="2">
    <name type="scientific">Paraconexibacter sp. AEG42_29</name>
    <dbReference type="NCBI Taxonomy" id="2997339"/>
    <lineage>
        <taxon>Bacteria</taxon>
        <taxon>Bacillati</taxon>
        <taxon>Actinomycetota</taxon>
        <taxon>Thermoleophilia</taxon>
        <taxon>Solirubrobacterales</taxon>
        <taxon>Paraconexibacteraceae</taxon>
        <taxon>Paraconexibacter</taxon>
    </lineage>
</organism>
<accession>A0AAU7AWQ9</accession>
<proteinExistence type="predicted"/>
<keyword evidence="1" id="KW-0812">Transmembrane</keyword>
<protein>
    <recommendedName>
        <fullName evidence="3">Vitamin K epoxide reductase domain-containing protein</fullName>
    </recommendedName>
</protein>
<feature type="transmembrane region" description="Helical" evidence="1">
    <location>
        <begin position="77"/>
        <end position="98"/>
    </location>
</feature>
<gene>
    <name evidence="2" type="ORF">DSM112329_02921</name>
</gene>
<sequence>MDLRVRTHWAEPDLPRTRSRWRAVLWALAAAALLVGGWRLAVAVHVTTSPGPCGLPPNVSGVCPDVLVYEHPREHQLLLVLQGFSALLGGVVLATLAARRAGPRTRAGRTLAAATVAVAVAGTLAPFAQPGLTDRGSRAVYDMRD</sequence>
<dbReference type="KEGG" id="parq:DSM112329_02921"/>
<evidence type="ECO:0000313" key="2">
    <source>
        <dbReference type="EMBL" id="XAY06059.1"/>
    </source>
</evidence>
<dbReference type="EMBL" id="CP114014">
    <property type="protein sequence ID" value="XAY06059.1"/>
    <property type="molecule type" value="Genomic_DNA"/>
</dbReference>
<evidence type="ECO:0000256" key="1">
    <source>
        <dbReference type="SAM" id="Phobius"/>
    </source>
</evidence>
<reference evidence="2" key="1">
    <citation type="submission" date="2022-12" db="EMBL/GenBank/DDBJ databases">
        <title>Paraconexibacter alkalitolerans sp. nov. and Baekduia alba sp. nov., isolated from soil and emended description of the genera Paraconexibacter (Chun et al., 2020) and Baekduia (An et al., 2020).</title>
        <authorList>
            <person name="Vieira S."/>
            <person name="Huber K.J."/>
            <person name="Geppert A."/>
            <person name="Wolf J."/>
            <person name="Neumann-Schaal M."/>
            <person name="Muesken M."/>
            <person name="Overmann J."/>
        </authorList>
    </citation>
    <scope>NUCLEOTIDE SEQUENCE</scope>
    <source>
        <strain evidence="2">AEG42_29</strain>
    </source>
</reference>
<keyword evidence="1" id="KW-1133">Transmembrane helix</keyword>